<dbReference type="RefSeq" id="WP_011384453.1">
    <property type="nucleotide sequence ID" value="NC_007626.1"/>
</dbReference>
<protein>
    <submittedName>
        <fullName evidence="2">Uncharacterized protein</fullName>
    </submittedName>
</protein>
<accession>Q2W5L8</accession>
<dbReference type="AlphaFoldDB" id="Q2W5L8"/>
<dbReference type="EMBL" id="AP007255">
    <property type="protein sequence ID" value="BAE50857.1"/>
    <property type="molecule type" value="Genomic_DNA"/>
</dbReference>
<reference evidence="2 3" key="1">
    <citation type="journal article" date="2005" name="DNA Res.">
        <title>Complete genome sequence of the facultative anaerobic magnetotactic bacterium Magnetospirillum sp. strain AMB-1.</title>
        <authorList>
            <person name="Matsunaga T."/>
            <person name="Okamura Y."/>
            <person name="Fukuda Y."/>
            <person name="Wahyudi A.T."/>
            <person name="Murase Y."/>
            <person name="Takeyama H."/>
        </authorList>
    </citation>
    <scope>NUCLEOTIDE SEQUENCE [LARGE SCALE GENOMIC DNA]</scope>
    <source>
        <strain evidence="3">ATCC 700264 / AMB-1</strain>
    </source>
</reference>
<dbReference type="OrthoDB" id="7338909at2"/>
<name>Q2W5L8_PARM1</name>
<dbReference type="HOGENOM" id="CLU_1364848_0_0_5"/>
<keyword evidence="1" id="KW-0732">Signal</keyword>
<feature type="signal peptide" evidence="1">
    <location>
        <begin position="1"/>
        <end position="22"/>
    </location>
</feature>
<organism evidence="2 3">
    <name type="scientific">Paramagnetospirillum magneticum (strain ATCC 700264 / AMB-1)</name>
    <name type="common">Magnetospirillum magneticum</name>
    <dbReference type="NCBI Taxonomy" id="342108"/>
    <lineage>
        <taxon>Bacteria</taxon>
        <taxon>Pseudomonadati</taxon>
        <taxon>Pseudomonadota</taxon>
        <taxon>Alphaproteobacteria</taxon>
        <taxon>Rhodospirillales</taxon>
        <taxon>Magnetospirillaceae</taxon>
        <taxon>Paramagnetospirillum</taxon>
    </lineage>
</organism>
<feature type="chain" id="PRO_5004217955" evidence="1">
    <location>
        <begin position="23"/>
        <end position="200"/>
    </location>
</feature>
<evidence type="ECO:0000313" key="3">
    <source>
        <dbReference type="Proteomes" id="UP000007058"/>
    </source>
</evidence>
<sequence length="200" mass="22547">MHSRAIMLSVSLLFTATFAANAQEGVYFTTDKGAAGVVKAAPPTVYPRDPGLPNYYVIGTQSPLPPLTNGEINTPGYWHREQTAVLGRDSNGMNLHDRGEYCSHLERKISRYAEISMAWLSDHDLWFSPSAGFIPHGVAMSESREILTYAQVAFRDLRYIKHDGARIQHCDDVATFAIFRMQKLLEKYPEDPGWVERVRN</sequence>
<dbReference type="Proteomes" id="UP000007058">
    <property type="component" value="Chromosome"/>
</dbReference>
<dbReference type="KEGG" id="mag:amb2053"/>
<proteinExistence type="predicted"/>
<keyword evidence="3" id="KW-1185">Reference proteome</keyword>
<evidence type="ECO:0000256" key="1">
    <source>
        <dbReference type="SAM" id="SignalP"/>
    </source>
</evidence>
<evidence type="ECO:0000313" key="2">
    <source>
        <dbReference type="EMBL" id="BAE50857.1"/>
    </source>
</evidence>
<gene>
    <name evidence="2" type="ordered locus">amb2053</name>
</gene>